<feature type="domain" description="VWFA" evidence="2">
    <location>
        <begin position="580"/>
        <end position="716"/>
    </location>
</feature>
<evidence type="ECO:0000256" key="1">
    <source>
        <dbReference type="SAM" id="MobiDB-lite"/>
    </source>
</evidence>
<evidence type="ECO:0000259" key="2">
    <source>
        <dbReference type="PROSITE" id="PS50234"/>
    </source>
</evidence>
<dbReference type="SUPFAM" id="SSF53300">
    <property type="entry name" value="vWA-like"/>
    <property type="match status" value="1"/>
</dbReference>
<dbReference type="Pfam" id="PF00092">
    <property type="entry name" value="VWA"/>
    <property type="match status" value="1"/>
</dbReference>
<dbReference type="EMBL" id="JBHSRS010000017">
    <property type="protein sequence ID" value="MFC6281203.1"/>
    <property type="molecule type" value="Genomic_DNA"/>
</dbReference>
<feature type="compositionally biased region" description="Polar residues" evidence="1">
    <location>
        <begin position="346"/>
        <end position="359"/>
    </location>
</feature>
<dbReference type="Proteomes" id="UP001596270">
    <property type="component" value="Unassembled WGS sequence"/>
</dbReference>
<dbReference type="InterPro" id="IPR006538">
    <property type="entry name" value="CobT"/>
</dbReference>
<dbReference type="SMART" id="SM00327">
    <property type="entry name" value="VWA"/>
    <property type="match status" value="1"/>
</dbReference>
<feature type="compositionally biased region" description="Basic and acidic residues" evidence="1">
    <location>
        <begin position="235"/>
        <end position="249"/>
    </location>
</feature>
<proteinExistence type="predicted"/>
<sequence length="755" mass="78207">MNNVGKIASAQRVIAGLMSLILSRKCTVEWGQLAGCGENGAISLPRPKTGDADEIALLTRLAVHEAGHEKHTDFDCIEGLDGNVRALMNALEDPRIEREQVKTFPGAALVLNRGLEDSIRAVDANFDASNPEHSANLVTLNVLIKGYRKLVGHQGMKEAADCLVAKGDQILGEDGVTAVGQAIDRLAGCTNTAEAVALAKDLWQALQPPEPEQQSPQSSESQDQDDAADADDESQEKQDGAGAADKDTPKQPSEPEGSGEDESPPDSDGQAESTPPESSATGGDPPQGGSPQEDADGEPEPEGNGNDQNPENTGGAHGGTDDADGGAGEADGDNPEGSTPKEPGNESGSEDSSQSNGAGDQNGDGKPSAGAHNQESSEGGEGATAQESQKGEAGQGKPGQNGKLDLNSAMGTDLGTLLAQAYELKYGKPDVDAPGQAMAAQATTPTDDFTQMVATALERAADDGESLEKALELIEVALEAVSASGQGEGGEKEPESLVLAAGGGNATGTSNPFDASARLNGAVSRLVRIFTKELQDKRRRTVKLASAGGQVAANRAWRLKAMGDTNVFKVTSSVCGIDAAAAIMLDRSGSMSRCIVEAAGAALSCSQALERISKIKTSIEMFPGYAHSLQNTVTLQAFGQSARQVARKVNDVDAEGGTPLAEALMEVMPKLLAQRVKKRIVFLVTDGIPNNLAGALDEIEKAKKLGVEFVGIGIGEYGKAIEGLTPFSVWINDASELPDAFEKLFRGNIALKLAA</sequence>
<dbReference type="Pfam" id="PF06213">
    <property type="entry name" value="CobT"/>
    <property type="match status" value="1"/>
</dbReference>
<evidence type="ECO:0000313" key="4">
    <source>
        <dbReference type="Proteomes" id="UP001596270"/>
    </source>
</evidence>
<feature type="compositionally biased region" description="Polar residues" evidence="1">
    <location>
        <begin position="270"/>
        <end position="281"/>
    </location>
</feature>
<accession>A0ABW1TWE0</accession>
<dbReference type="PROSITE" id="PS50234">
    <property type="entry name" value="VWFA"/>
    <property type="match status" value="1"/>
</dbReference>
<organism evidence="3 4">
    <name type="scientific">Polaromonas aquatica</name>
    <dbReference type="NCBI Taxonomy" id="332657"/>
    <lineage>
        <taxon>Bacteria</taxon>
        <taxon>Pseudomonadati</taxon>
        <taxon>Pseudomonadota</taxon>
        <taxon>Betaproteobacteria</taxon>
        <taxon>Burkholderiales</taxon>
        <taxon>Comamonadaceae</taxon>
        <taxon>Polaromonas</taxon>
    </lineage>
</organism>
<protein>
    <submittedName>
        <fullName evidence="3">VWA domain-containing protein</fullName>
    </submittedName>
</protein>
<comment type="caution">
    <text evidence="3">The sequence shown here is derived from an EMBL/GenBank/DDBJ whole genome shotgun (WGS) entry which is preliminary data.</text>
</comment>
<feature type="compositionally biased region" description="Acidic residues" evidence="1">
    <location>
        <begin position="222"/>
        <end position="234"/>
    </location>
</feature>
<reference evidence="4" key="1">
    <citation type="journal article" date="2019" name="Int. J. Syst. Evol. Microbiol.">
        <title>The Global Catalogue of Microorganisms (GCM) 10K type strain sequencing project: providing services to taxonomists for standard genome sequencing and annotation.</title>
        <authorList>
            <consortium name="The Broad Institute Genomics Platform"/>
            <consortium name="The Broad Institute Genome Sequencing Center for Infectious Disease"/>
            <person name="Wu L."/>
            <person name="Ma J."/>
        </authorList>
    </citation>
    <scope>NUCLEOTIDE SEQUENCE [LARGE SCALE GENOMIC DNA]</scope>
    <source>
        <strain evidence="4">CCUG 39402</strain>
    </source>
</reference>
<dbReference type="RefSeq" id="WP_377413001.1">
    <property type="nucleotide sequence ID" value="NZ_JBHSRS010000017.1"/>
</dbReference>
<feature type="region of interest" description="Disordered" evidence="1">
    <location>
        <begin position="207"/>
        <end position="408"/>
    </location>
</feature>
<name>A0ABW1TWE0_9BURK</name>
<evidence type="ECO:0000313" key="3">
    <source>
        <dbReference type="EMBL" id="MFC6281203.1"/>
    </source>
</evidence>
<feature type="compositionally biased region" description="Low complexity" evidence="1">
    <location>
        <begin position="207"/>
        <end position="221"/>
    </location>
</feature>
<dbReference type="Gene3D" id="3.40.50.410">
    <property type="entry name" value="von Willebrand factor, type A domain"/>
    <property type="match status" value="1"/>
</dbReference>
<dbReference type="InterPro" id="IPR036465">
    <property type="entry name" value="vWFA_dom_sf"/>
</dbReference>
<dbReference type="InterPro" id="IPR002035">
    <property type="entry name" value="VWF_A"/>
</dbReference>
<gene>
    <name evidence="3" type="ORF">ACFQND_08180</name>
</gene>
<keyword evidence="4" id="KW-1185">Reference proteome</keyword>